<dbReference type="OrthoDB" id="9989487at2"/>
<dbReference type="EMBL" id="BBMZ01000008">
    <property type="protein sequence ID" value="GAL57843.1"/>
    <property type="molecule type" value="Genomic_DNA"/>
</dbReference>
<sequence>MMNLDKMKTQDLMDLIEKAKAQIQKQEVLQFQMEEIKRMIAEYGLDVTDVIRELGGTVATTKAEVKKYQITLGESTYETSHKKLTKAITDSPEYQQVVKERKELKVLDTFMRAYSTEYQQDFPINAKYNGEEFYMNEKGTLNGVSQKYYQKYLKDYALEDSKKNIQDFKKLAIAK</sequence>
<keyword evidence="2" id="KW-1185">Reference proteome</keyword>
<comment type="caution">
    <text evidence="1">The sequence shown here is derived from an EMBL/GenBank/DDBJ whole genome shotgun (WGS) entry which is preliminary data.</text>
</comment>
<reference evidence="1 2" key="1">
    <citation type="submission" date="2014-09" db="EMBL/GenBank/DDBJ databases">
        <title>Whole genome shotgun sequence of Escherichia vulneris NBRC 102420.</title>
        <authorList>
            <person name="Yoshida Y."/>
            <person name="Hosoyama A."/>
            <person name="Tsuchikane K."/>
            <person name="Ohji S."/>
            <person name="Ichikawa N."/>
            <person name="Kimura A."/>
            <person name="Yamazoe A."/>
            <person name="Ezaki T."/>
            <person name="Fujita N."/>
        </authorList>
    </citation>
    <scope>NUCLEOTIDE SEQUENCE [LARGE SCALE GENOMIC DNA]</scope>
    <source>
        <strain evidence="1 2">NBRC 102420</strain>
    </source>
</reference>
<dbReference type="RefSeq" id="WP_042390482.1">
    <property type="nucleotide sequence ID" value="NZ_BBMZ01000008.1"/>
</dbReference>
<evidence type="ECO:0000313" key="2">
    <source>
        <dbReference type="Proteomes" id="UP000029462"/>
    </source>
</evidence>
<proteinExistence type="predicted"/>
<gene>
    <name evidence="1" type="ORF">EV102420_08_03060</name>
</gene>
<accession>A0A090V145</accession>
<dbReference type="AlphaFoldDB" id="A0A090V145"/>
<evidence type="ECO:0000313" key="1">
    <source>
        <dbReference type="EMBL" id="GAL57843.1"/>
    </source>
</evidence>
<protein>
    <submittedName>
        <fullName evidence="1">Uncharacterized protein</fullName>
    </submittedName>
</protein>
<dbReference type="Proteomes" id="UP000029462">
    <property type="component" value="Unassembled WGS sequence"/>
</dbReference>
<name>A0A090V145_PSEVU</name>
<organism evidence="1 2">
    <name type="scientific">Pseudescherichia vulneris NBRC 102420</name>
    <dbReference type="NCBI Taxonomy" id="1115515"/>
    <lineage>
        <taxon>Bacteria</taxon>
        <taxon>Pseudomonadati</taxon>
        <taxon>Pseudomonadota</taxon>
        <taxon>Gammaproteobacteria</taxon>
        <taxon>Enterobacterales</taxon>
        <taxon>Enterobacteriaceae</taxon>
        <taxon>Pseudescherichia</taxon>
    </lineage>
</organism>